<evidence type="ECO:0000313" key="3">
    <source>
        <dbReference type="Proteomes" id="UP000004001"/>
    </source>
</evidence>
<feature type="domain" description="DUF2357" evidence="1">
    <location>
        <begin position="120"/>
        <end position="359"/>
    </location>
</feature>
<dbReference type="Pfam" id="PF09823">
    <property type="entry name" value="DUF2357"/>
    <property type="match status" value="1"/>
</dbReference>
<reference evidence="2 3" key="1">
    <citation type="submission" date="2009-12" db="EMBL/GenBank/DDBJ databases">
        <title>Genome Sequence of Prevotella timonensis CRIS 5C-B1.</title>
        <authorList>
            <person name="Durkin A.S."/>
            <person name="Madupu R."/>
            <person name="Torralba M."/>
            <person name="Methe B."/>
            <person name="Sutton G."/>
            <person name="Strausberg R.L."/>
            <person name="Nelson K.E."/>
        </authorList>
    </citation>
    <scope>NUCLEOTIDE SEQUENCE [LARGE SCALE GENOMIC DNA]</scope>
    <source>
        <strain evidence="2 3">CRIS 5C-B1</strain>
    </source>
</reference>
<dbReference type="InterPro" id="IPR018633">
    <property type="entry name" value="DUF2357"/>
</dbReference>
<protein>
    <recommendedName>
        <fullName evidence="1">DUF2357 domain-containing protein</fullName>
    </recommendedName>
</protein>
<organism evidence="2 3">
    <name type="scientific">Hoylesella timonensis CRIS 5C-B1</name>
    <dbReference type="NCBI Taxonomy" id="679189"/>
    <lineage>
        <taxon>Bacteria</taxon>
        <taxon>Pseudomonadati</taxon>
        <taxon>Bacteroidota</taxon>
        <taxon>Bacteroidia</taxon>
        <taxon>Bacteroidales</taxon>
        <taxon>Prevotellaceae</taxon>
        <taxon>Hoylesella</taxon>
    </lineage>
</organism>
<dbReference type="Pfam" id="PF04411">
    <property type="entry name" value="PDDEXK_7"/>
    <property type="match status" value="1"/>
</dbReference>
<dbReference type="RefSeq" id="WP_008124353.1">
    <property type="nucleotide sequence ID" value="NZ_ADEF01000041.1"/>
</dbReference>
<keyword evidence="3" id="KW-1185">Reference proteome</keyword>
<dbReference type="InterPro" id="IPR007505">
    <property type="entry name" value="PDDEXK_7"/>
</dbReference>
<sequence>MDALKFADKAGNVEITITTRSIKNSLRRLKSRVGEDAAMHYCDYRSSAEGTLQLAGVPPLPEGKEWAALPPVMFETCQYNITLHFTDIEGEPRIIHINKDVAEAFQWYAAGNGGFLMAALDFLNEPGIFRLQYAYKPKGLTERLAWIEFRVVSPKLDTKRDLMHMMSMINAEYENLVFKYLTKTFQSLNLSSSQSNEMIWLSIFKGVIDEYITALEFVSNRPNTRGERITYYDRVDKIKRWSPKMLNQYEEQKAAKTLDHYLFRHDEEQKTIDTKENRFVKYTVKQIGKKLVDVLGALQRNYQGQLLGEELDWLKGTGERLQNILHHRIWRQIGEFKGFRQESSVLQKRTGYSQIYRLWYILQSGLGFYEGSNEIGVRPIWELYELWCFLKMKQLVMDVLEIDLTNPDQAALVEENLKTMLTPFIDSTVEHKITYHNRFNDDIVELCYQHTYNRRSGEVHTATTEQRPDIVLNIQKADGFVLTYLYDAKYRVLDDTNKDIDNLEDDYDISDYPPPDALNQMHRYRDAIYYGSTHFKHTAKEIIGGYILFPGRYRKGNGSESPYYIKSIKEVNIGAFPLLPNGEQPEDEGKMLRDHLVQILRTEERYEQIKDSIPQKGLSYTIVPDESDLVLVGYYKSGQLETIKKNKLYYVRAGMDQGSLRLTAGFEHCHYVLLHNKQSQELYKLSANGPRIVSGEQLRGKGFNAKRDFYLAFDLESTEPIVHVHKPDGSVFKVKKSPTPYAKDPYFKTLAELLEEVKAESKSEVKLFGDV</sequence>
<dbReference type="AlphaFoldDB" id="D1VZV9"/>
<evidence type="ECO:0000313" key="2">
    <source>
        <dbReference type="EMBL" id="EFA97352.1"/>
    </source>
</evidence>
<comment type="caution">
    <text evidence="2">The sequence shown here is derived from an EMBL/GenBank/DDBJ whole genome shotgun (WGS) entry which is preliminary data.</text>
</comment>
<gene>
    <name evidence="2" type="ORF">HMPREF9019_2135</name>
</gene>
<proteinExistence type="predicted"/>
<dbReference type="EMBL" id="ADEF01000041">
    <property type="protein sequence ID" value="EFA97352.1"/>
    <property type="molecule type" value="Genomic_DNA"/>
</dbReference>
<accession>D1VZV9</accession>
<dbReference type="eggNOG" id="COG1700">
    <property type="taxonomic scope" value="Bacteria"/>
</dbReference>
<name>D1VZV9_9BACT</name>
<evidence type="ECO:0000259" key="1">
    <source>
        <dbReference type="Pfam" id="PF09823"/>
    </source>
</evidence>
<dbReference type="Proteomes" id="UP000004001">
    <property type="component" value="Unassembled WGS sequence"/>
</dbReference>